<evidence type="ECO:0000313" key="4">
    <source>
        <dbReference type="EMBL" id="CAD8241396.1"/>
    </source>
</evidence>
<dbReference type="InterPro" id="IPR009305">
    <property type="entry name" value="Mpo1-like"/>
</dbReference>
<dbReference type="GO" id="GO:0005783">
    <property type="term" value="C:endoplasmic reticulum"/>
    <property type="evidence" value="ECO:0007669"/>
    <property type="project" value="TreeGrafter"/>
</dbReference>
<dbReference type="EMBL" id="HBDZ01009272">
    <property type="protein sequence ID" value="CAD8241392.1"/>
    <property type="molecule type" value="Transcribed_RNA"/>
</dbReference>
<reference evidence="4" key="1">
    <citation type="submission" date="2021-01" db="EMBL/GenBank/DDBJ databases">
        <authorList>
            <person name="Corre E."/>
            <person name="Pelletier E."/>
            <person name="Niang G."/>
            <person name="Scheremetjew M."/>
            <person name="Finn R."/>
            <person name="Kale V."/>
            <person name="Holt S."/>
            <person name="Cochrane G."/>
            <person name="Meng A."/>
            <person name="Brown T."/>
            <person name="Cohen L."/>
        </authorList>
    </citation>
    <scope>NUCLEOTIDE SEQUENCE</scope>
    <source>
        <strain evidence="4">CCMP1413</strain>
    </source>
</reference>
<feature type="transmembrane region" description="Helical" evidence="2">
    <location>
        <begin position="67"/>
        <end position="84"/>
    </location>
</feature>
<dbReference type="PANTHER" id="PTHR28026">
    <property type="entry name" value="DUF962 DOMAIN PROTEIN (AFU_ORTHOLOGUE AFUA_8G05310)"/>
    <property type="match status" value="1"/>
</dbReference>
<feature type="region of interest" description="Disordered" evidence="1">
    <location>
        <begin position="190"/>
        <end position="209"/>
    </location>
</feature>
<feature type="transmembrane region" description="Helical" evidence="2">
    <location>
        <begin position="90"/>
        <end position="112"/>
    </location>
</feature>
<keyword evidence="2" id="KW-0812">Transmembrane</keyword>
<evidence type="ECO:0000313" key="3">
    <source>
        <dbReference type="EMBL" id="CAD8241392.1"/>
    </source>
</evidence>
<gene>
    <name evidence="3" type="ORF">PCOL08062_LOCUS7090</name>
    <name evidence="4" type="ORF">PCOL08062_LOCUS7092</name>
</gene>
<sequence length="209" mass="23557">MGPKGLHDFEGMLTFYYSYHMDQLNQVIHMVFIPAILWTALIWLCYTPPLLESPADLEINGHPLVSLNGAFVVIVSYCMYYIYLDRPFGLAWTVIAAPTLYLFANAFFAAVGRELAWKYAVAIHISSWAAQGIGQGLFEKRAPELLQSIVQSFLVAPLFAFMEIAFAGGYRRSLQKRVHARAMRERGILNGRLSPKSSPPASPARTRRR</sequence>
<evidence type="ECO:0008006" key="5">
    <source>
        <dbReference type="Google" id="ProtNLM"/>
    </source>
</evidence>
<dbReference type="PANTHER" id="PTHR28026:SF9">
    <property type="entry name" value="2-HYDROXY-PALMITIC ACID DIOXYGENASE MPO1"/>
    <property type="match status" value="1"/>
</dbReference>
<dbReference type="EMBL" id="HBDZ01009274">
    <property type="protein sequence ID" value="CAD8241396.1"/>
    <property type="molecule type" value="Transcribed_RNA"/>
</dbReference>
<protein>
    <recommendedName>
        <fullName evidence="5">DUF962 domain-containing protein</fullName>
    </recommendedName>
</protein>
<keyword evidence="2" id="KW-0472">Membrane</keyword>
<feature type="transmembrane region" description="Helical" evidence="2">
    <location>
        <begin position="27"/>
        <end position="46"/>
    </location>
</feature>
<dbReference type="GO" id="GO:0046521">
    <property type="term" value="P:sphingoid catabolic process"/>
    <property type="evidence" value="ECO:0007669"/>
    <property type="project" value="TreeGrafter"/>
</dbReference>
<evidence type="ECO:0000256" key="1">
    <source>
        <dbReference type="SAM" id="MobiDB-lite"/>
    </source>
</evidence>
<feature type="transmembrane region" description="Helical" evidence="2">
    <location>
        <begin position="150"/>
        <end position="170"/>
    </location>
</feature>
<accession>A0A6U0P0Q9</accession>
<keyword evidence="2" id="KW-1133">Transmembrane helix</keyword>
<evidence type="ECO:0000256" key="2">
    <source>
        <dbReference type="SAM" id="Phobius"/>
    </source>
</evidence>
<dbReference type="Pfam" id="PF06127">
    <property type="entry name" value="Mpo1-like"/>
    <property type="match status" value="1"/>
</dbReference>
<proteinExistence type="predicted"/>
<dbReference type="GO" id="GO:0016020">
    <property type="term" value="C:membrane"/>
    <property type="evidence" value="ECO:0007669"/>
    <property type="project" value="GOC"/>
</dbReference>
<name>A0A6U0P0Q9_9VIRI</name>
<dbReference type="AlphaFoldDB" id="A0A6U0P0Q9"/>
<organism evidence="4">
    <name type="scientific">Prasinoderma coloniale</name>
    <dbReference type="NCBI Taxonomy" id="156133"/>
    <lineage>
        <taxon>Eukaryota</taxon>
        <taxon>Viridiplantae</taxon>
        <taxon>Prasinodermophyta</taxon>
        <taxon>Prasinodermophyceae</taxon>
        <taxon>Prasinodermales</taxon>
        <taxon>Prasinodermaceae</taxon>
        <taxon>Prasinoderma</taxon>
    </lineage>
</organism>